<protein>
    <recommendedName>
        <fullName evidence="2">Protein kinase domain-containing protein</fullName>
    </recommendedName>
</protein>
<feature type="chain" id="PRO_5027721380" description="Protein kinase domain-containing protein" evidence="1">
    <location>
        <begin position="26"/>
        <end position="367"/>
    </location>
</feature>
<dbReference type="GO" id="GO:0005634">
    <property type="term" value="C:nucleus"/>
    <property type="evidence" value="ECO:0007669"/>
    <property type="project" value="TreeGrafter"/>
</dbReference>
<feature type="signal peptide" evidence="1">
    <location>
        <begin position="1"/>
        <end position="25"/>
    </location>
</feature>
<dbReference type="SMART" id="SM00220">
    <property type="entry name" value="S_TKc"/>
    <property type="match status" value="1"/>
</dbReference>
<dbReference type="PANTHER" id="PTHR44167">
    <property type="entry name" value="OVARIAN-SPECIFIC SERINE/THREONINE-PROTEIN KINASE LOK-RELATED"/>
    <property type="match status" value="1"/>
</dbReference>
<dbReference type="AlphaFoldDB" id="A0A6V7WUN7"/>
<accession>A0A6V7WUN7</accession>
<reference evidence="3 4" key="1">
    <citation type="submission" date="2020-08" db="EMBL/GenBank/DDBJ databases">
        <authorList>
            <person name="Koutsovoulos G."/>
            <person name="Danchin GJ E."/>
        </authorList>
    </citation>
    <scope>NUCLEOTIDE SEQUENCE [LARGE SCALE GENOMIC DNA]</scope>
</reference>
<evidence type="ECO:0000313" key="4">
    <source>
        <dbReference type="Proteomes" id="UP000580250"/>
    </source>
</evidence>
<dbReference type="InterPro" id="IPR000719">
    <property type="entry name" value="Prot_kinase_dom"/>
</dbReference>
<proteinExistence type="predicted"/>
<gene>
    <name evidence="3" type="ORF">MENT_LOCUS43557</name>
</gene>
<dbReference type="Gene3D" id="3.30.200.20">
    <property type="entry name" value="Phosphorylase Kinase, domain 1"/>
    <property type="match status" value="1"/>
</dbReference>
<dbReference type="GO" id="GO:0005737">
    <property type="term" value="C:cytoplasm"/>
    <property type="evidence" value="ECO:0007669"/>
    <property type="project" value="TreeGrafter"/>
</dbReference>
<dbReference type="GO" id="GO:0005524">
    <property type="term" value="F:ATP binding"/>
    <property type="evidence" value="ECO:0007669"/>
    <property type="project" value="InterPro"/>
</dbReference>
<dbReference type="SUPFAM" id="SSF56112">
    <property type="entry name" value="Protein kinase-like (PK-like)"/>
    <property type="match status" value="1"/>
</dbReference>
<dbReference type="Pfam" id="PF00069">
    <property type="entry name" value="Pkinase"/>
    <property type="match status" value="1"/>
</dbReference>
<keyword evidence="1" id="KW-0732">Signal</keyword>
<feature type="domain" description="Protein kinase" evidence="2">
    <location>
        <begin position="76"/>
        <end position="367"/>
    </location>
</feature>
<dbReference type="Gene3D" id="1.10.510.10">
    <property type="entry name" value="Transferase(Phosphotransferase) domain 1"/>
    <property type="match status" value="1"/>
</dbReference>
<organism evidence="3 4">
    <name type="scientific">Meloidogyne enterolobii</name>
    <name type="common">Root-knot nematode worm</name>
    <name type="synonym">Meloidogyne mayaguensis</name>
    <dbReference type="NCBI Taxonomy" id="390850"/>
    <lineage>
        <taxon>Eukaryota</taxon>
        <taxon>Metazoa</taxon>
        <taxon>Ecdysozoa</taxon>
        <taxon>Nematoda</taxon>
        <taxon>Chromadorea</taxon>
        <taxon>Rhabditida</taxon>
        <taxon>Tylenchina</taxon>
        <taxon>Tylenchomorpha</taxon>
        <taxon>Tylenchoidea</taxon>
        <taxon>Meloidogynidae</taxon>
        <taxon>Meloidogyninae</taxon>
        <taxon>Meloidogyne</taxon>
    </lineage>
</organism>
<dbReference type="PANTHER" id="PTHR44167:SF24">
    <property type="entry name" value="SERINE_THREONINE-PROTEIN KINASE CHK2"/>
    <property type="match status" value="1"/>
</dbReference>
<dbReference type="GO" id="GO:0044773">
    <property type="term" value="P:mitotic DNA damage checkpoint signaling"/>
    <property type="evidence" value="ECO:0007669"/>
    <property type="project" value="TreeGrafter"/>
</dbReference>
<evidence type="ECO:0000259" key="2">
    <source>
        <dbReference type="PROSITE" id="PS50011"/>
    </source>
</evidence>
<dbReference type="EMBL" id="CAJEWN010000831">
    <property type="protein sequence ID" value="CAD2190741.1"/>
    <property type="molecule type" value="Genomic_DNA"/>
</dbReference>
<name>A0A6V7WUN7_MELEN</name>
<sequence length="367" mass="41876">MIIFKLPILSPFTLALLSLVRGSIAGCIPSTRSHGTEVFEIATTSQVSEPRCNCQQNTIMELNTQMTINDVVVKFTHRGDNIGEGNFGLVRYFCFNLLKNVIHAFDSDNNKCFALKASVIDEGNEHVVQRELDVLNYFNTLEQQQGFAARNRIIKMHEMKHEDNQMYFLLELGGKSLGEYYRQKVSERHGRNARVERQFLKNILKGAAQALLQFHQHGGIHLDVKEDNFIIALDENQSEPDVDFVSTETIPVKMIDFNISVIAEIGHVAHTEHMADAIKAPELLADRRNLTEKADVWSFGLMALGLFNNTFKNYLNKSYHEIIGMVNHYKTNRNFNGTRDKIIKKCLDEDPNERPTMDVVFRVLNGE</sequence>
<evidence type="ECO:0000256" key="1">
    <source>
        <dbReference type="SAM" id="SignalP"/>
    </source>
</evidence>
<evidence type="ECO:0000313" key="3">
    <source>
        <dbReference type="EMBL" id="CAD2190741.1"/>
    </source>
</evidence>
<dbReference type="InterPro" id="IPR011009">
    <property type="entry name" value="Kinase-like_dom_sf"/>
</dbReference>
<dbReference type="GO" id="GO:0004674">
    <property type="term" value="F:protein serine/threonine kinase activity"/>
    <property type="evidence" value="ECO:0007669"/>
    <property type="project" value="TreeGrafter"/>
</dbReference>
<dbReference type="Proteomes" id="UP000580250">
    <property type="component" value="Unassembled WGS sequence"/>
</dbReference>
<comment type="caution">
    <text evidence="3">The sequence shown here is derived from an EMBL/GenBank/DDBJ whole genome shotgun (WGS) entry which is preliminary data.</text>
</comment>
<dbReference type="PROSITE" id="PS50011">
    <property type="entry name" value="PROTEIN_KINASE_DOM"/>
    <property type="match status" value="1"/>
</dbReference>